<keyword evidence="2" id="KW-1185">Reference proteome</keyword>
<organism evidence="1 2">
    <name type="scientific">Pyropia yezoensis</name>
    <name type="common">Susabi-nori</name>
    <name type="synonym">Porphyra yezoensis</name>
    <dbReference type="NCBI Taxonomy" id="2788"/>
    <lineage>
        <taxon>Eukaryota</taxon>
        <taxon>Rhodophyta</taxon>
        <taxon>Bangiophyceae</taxon>
        <taxon>Bangiales</taxon>
        <taxon>Bangiaceae</taxon>
        <taxon>Pyropia</taxon>
    </lineage>
</organism>
<reference evidence="1" key="1">
    <citation type="submission" date="2019-11" db="EMBL/GenBank/DDBJ databases">
        <title>Nori genome reveals adaptations in red seaweeds to the harsh intertidal environment.</title>
        <authorList>
            <person name="Wang D."/>
            <person name="Mao Y."/>
        </authorList>
    </citation>
    <scope>NUCLEOTIDE SEQUENCE</scope>
    <source>
        <tissue evidence="1">Gametophyte</tissue>
    </source>
</reference>
<comment type="caution">
    <text evidence="1">The sequence shown here is derived from an EMBL/GenBank/DDBJ whole genome shotgun (WGS) entry which is preliminary data.</text>
</comment>
<gene>
    <name evidence="1" type="ORF">I4F81_012180</name>
</gene>
<accession>A0ACC3CJ02</accession>
<name>A0ACC3CJ02_PYRYE</name>
<proteinExistence type="predicted"/>
<evidence type="ECO:0000313" key="1">
    <source>
        <dbReference type="EMBL" id="KAK1869712.1"/>
    </source>
</evidence>
<evidence type="ECO:0000313" key="2">
    <source>
        <dbReference type="Proteomes" id="UP000798662"/>
    </source>
</evidence>
<dbReference type="EMBL" id="CM020620">
    <property type="protein sequence ID" value="KAK1869712.1"/>
    <property type="molecule type" value="Genomic_DNA"/>
</dbReference>
<protein>
    <submittedName>
        <fullName evidence="1">Uncharacterized protein</fullName>
    </submittedName>
</protein>
<sequence>MGRGAIDDPFHANGRFIDAEMATQSRLVERQDEELADLSVAVERIGSLGRVMHAELGEQAALMEDLDDGLDAAGERMRGLTAKLRAFAADAGPARFCWIVGLFFLFLLLTLLVFLT</sequence>
<dbReference type="Proteomes" id="UP000798662">
    <property type="component" value="Chromosome 3"/>
</dbReference>